<dbReference type="InterPro" id="IPR005031">
    <property type="entry name" value="COQ10_START"/>
</dbReference>
<dbReference type="STRING" id="50376.A0A517LAJ7"/>
<evidence type="ECO:0000256" key="1">
    <source>
        <dbReference type="ARBA" id="ARBA00006885"/>
    </source>
</evidence>
<sequence>MKALRLTPPSRAVYSPRVRLTSLPPNRRFLTPPTQTLNASRTLPYPSSAIYSIIADVDRYSAFLPYCTSSKVTKWSHPDPDGKKWPSEAELVVGWNGLEETFRSRIYCVPGSIVEAVGGRGVTTLRKELIRHHEDDSASVDGAPDNGILTRLLTRWTVRGFPYKSSAGESAGYPSSSKEHTQVSLTIEYQFSNPMYSAMSGAVADKVAGTMIEAFEGRVKSVLDGGKDAHGRRGAEGVLNSGLKL</sequence>
<dbReference type="Pfam" id="PF03364">
    <property type="entry name" value="Polyketide_cyc"/>
    <property type="match status" value="1"/>
</dbReference>
<dbReference type="Gene3D" id="3.30.530.20">
    <property type="match status" value="1"/>
</dbReference>
<dbReference type="GO" id="GO:0045333">
    <property type="term" value="P:cellular respiration"/>
    <property type="evidence" value="ECO:0007669"/>
    <property type="project" value="InterPro"/>
</dbReference>
<name>A0A517LAJ7_9PEZI</name>
<feature type="compositionally biased region" description="Basic and acidic residues" evidence="4">
    <location>
        <begin position="225"/>
        <end position="235"/>
    </location>
</feature>
<dbReference type="PANTHER" id="PTHR12901">
    <property type="entry name" value="SPERM PROTEIN HOMOLOG"/>
    <property type="match status" value="1"/>
</dbReference>
<gene>
    <name evidence="6" type="ORF">FKW77_002753</name>
</gene>
<proteinExistence type="inferred from homology"/>
<dbReference type="GO" id="GO:0048039">
    <property type="term" value="F:ubiquinone binding"/>
    <property type="evidence" value="ECO:0007669"/>
    <property type="project" value="InterPro"/>
</dbReference>
<comment type="subunit">
    <text evidence="2">Interacts with coenzyme Q.</text>
</comment>
<dbReference type="InterPro" id="IPR044996">
    <property type="entry name" value="COQ10-like"/>
</dbReference>
<dbReference type="Proteomes" id="UP000316270">
    <property type="component" value="Chromosome 8"/>
</dbReference>
<dbReference type="CDD" id="cd07813">
    <property type="entry name" value="COQ10p_like"/>
    <property type="match status" value="1"/>
</dbReference>
<feature type="region of interest" description="Disordered" evidence="4">
    <location>
        <begin position="225"/>
        <end position="245"/>
    </location>
</feature>
<evidence type="ECO:0000259" key="5">
    <source>
        <dbReference type="Pfam" id="PF03364"/>
    </source>
</evidence>
<dbReference type="EMBL" id="CP042192">
    <property type="protein sequence ID" value="QDS72663.1"/>
    <property type="molecule type" value="Genomic_DNA"/>
</dbReference>
<reference evidence="6 7" key="1">
    <citation type="submission" date="2019-07" db="EMBL/GenBank/DDBJ databases">
        <title>Finished genome of Venturia effusa.</title>
        <authorList>
            <person name="Young C.A."/>
            <person name="Cox M.P."/>
            <person name="Ganley A.R.D."/>
            <person name="David W.J."/>
        </authorList>
    </citation>
    <scope>NUCLEOTIDE SEQUENCE [LARGE SCALE GENOMIC DNA]</scope>
    <source>
        <strain evidence="7">albino</strain>
    </source>
</reference>
<evidence type="ECO:0000256" key="4">
    <source>
        <dbReference type="SAM" id="MobiDB-lite"/>
    </source>
</evidence>
<evidence type="ECO:0000256" key="3">
    <source>
        <dbReference type="ARBA" id="ARBA00024947"/>
    </source>
</evidence>
<dbReference type="SUPFAM" id="SSF55961">
    <property type="entry name" value="Bet v1-like"/>
    <property type="match status" value="1"/>
</dbReference>
<keyword evidence="7" id="KW-1185">Reference proteome</keyword>
<protein>
    <recommendedName>
        <fullName evidence="5">Coenzyme Q-binding protein COQ10 START domain-containing protein</fullName>
    </recommendedName>
</protein>
<comment type="function">
    <text evidence="3">Required for the function of coenzyme Q in the respiratory chain. May serve as a chaperone or may be involved in the transport of Q6 from its site of synthesis to the catalytic sites of the respiratory complexes.</text>
</comment>
<dbReference type="PANTHER" id="PTHR12901:SF10">
    <property type="entry name" value="COENZYME Q-BINDING PROTEIN COQ10, MITOCHONDRIAL"/>
    <property type="match status" value="1"/>
</dbReference>
<dbReference type="AlphaFoldDB" id="A0A517LAJ7"/>
<evidence type="ECO:0000256" key="2">
    <source>
        <dbReference type="ARBA" id="ARBA00011814"/>
    </source>
</evidence>
<dbReference type="GO" id="GO:0005739">
    <property type="term" value="C:mitochondrion"/>
    <property type="evidence" value="ECO:0007669"/>
    <property type="project" value="TreeGrafter"/>
</dbReference>
<comment type="similarity">
    <text evidence="1">Belongs to the COQ10 family.</text>
</comment>
<accession>A0A517LAJ7</accession>
<dbReference type="OrthoDB" id="292693at2759"/>
<organism evidence="6 7">
    <name type="scientific">Venturia effusa</name>
    <dbReference type="NCBI Taxonomy" id="50376"/>
    <lineage>
        <taxon>Eukaryota</taxon>
        <taxon>Fungi</taxon>
        <taxon>Dikarya</taxon>
        <taxon>Ascomycota</taxon>
        <taxon>Pezizomycotina</taxon>
        <taxon>Dothideomycetes</taxon>
        <taxon>Pleosporomycetidae</taxon>
        <taxon>Venturiales</taxon>
        <taxon>Venturiaceae</taxon>
        <taxon>Venturia</taxon>
    </lineage>
</organism>
<evidence type="ECO:0000313" key="6">
    <source>
        <dbReference type="EMBL" id="QDS72663.1"/>
    </source>
</evidence>
<evidence type="ECO:0000313" key="7">
    <source>
        <dbReference type="Proteomes" id="UP000316270"/>
    </source>
</evidence>
<dbReference type="InterPro" id="IPR023393">
    <property type="entry name" value="START-like_dom_sf"/>
</dbReference>
<feature type="domain" description="Coenzyme Q-binding protein COQ10 START" evidence="5">
    <location>
        <begin position="43"/>
        <end position="216"/>
    </location>
</feature>